<proteinExistence type="predicted"/>
<sequence>MNSLKSEEYILPAVLEIPFILQHSSGDWSKRSEMDEPIIYGDYYFLELMLRLQELDQ</sequence>
<dbReference type="AlphaFoldDB" id="A0A090QIV5"/>
<dbReference type="GO" id="GO:0016787">
    <property type="term" value="F:hydrolase activity"/>
    <property type="evidence" value="ECO:0007669"/>
    <property type="project" value="UniProtKB-KW"/>
</dbReference>
<dbReference type="EMBL" id="BBMM01000013">
    <property type="protein sequence ID" value="GAL01744.1"/>
    <property type="molecule type" value="Genomic_DNA"/>
</dbReference>
<dbReference type="SUPFAM" id="SSF48208">
    <property type="entry name" value="Six-hairpin glycosidases"/>
    <property type="match status" value="1"/>
</dbReference>
<comment type="caution">
    <text evidence="1">The sequence shown here is derived from an EMBL/GenBank/DDBJ whole genome shotgun (WGS) entry which is preliminary data.</text>
</comment>
<name>A0A090QIV5_NONUL</name>
<dbReference type="Proteomes" id="UP000029226">
    <property type="component" value="Unassembled WGS sequence"/>
</dbReference>
<dbReference type="GO" id="GO:0005975">
    <property type="term" value="P:carbohydrate metabolic process"/>
    <property type="evidence" value="ECO:0007669"/>
    <property type="project" value="InterPro"/>
</dbReference>
<keyword evidence="1" id="KW-0378">Hydrolase</keyword>
<gene>
    <name evidence="1" type="ORF">JCM19314_1897</name>
</gene>
<dbReference type="InterPro" id="IPR012341">
    <property type="entry name" value="6hp_glycosidase-like_sf"/>
</dbReference>
<reference evidence="1 2" key="1">
    <citation type="journal article" date="2014" name="Genome Announc.">
        <title>Draft Genome Sequences of Marine Flavobacterium Nonlabens Strains NR17, NR24, NR27, NR32, NR33, and Ara13.</title>
        <authorList>
            <person name="Nakanishi M."/>
            <person name="Meirelles P."/>
            <person name="Suzuki R."/>
            <person name="Takatani N."/>
            <person name="Mino S."/>
            <person name="Suda W."/>
            <person name="Oshima K."/>
            <person name="Hattori M."/>
            <person name="Ohkuma M."/>
            <person name="Hosokawa M."/>
            <person name="Miyashita K."/>
            <person name="Thompson F.L."/>
            <person name="Niwa A."/>
            <person name="Sawabe T."/>
            <person name="Sawabe T."/>
        </authorList>
    </citation>
    <scope>NUCLEOTIDE SEQUENCE [LARGE SCALE GENOMIC DNA]</scope>
    <source>
        <strain evidence="2">JCM19314</strain>
    </source>
</reference>
<protein>
    <submittedName>
        <fullName evidence="1">Glucuronyl hydrolase</fullName>
    </submittedName>
</protein>
<evidence type="ECO:0000313" key="1">
    <source>
        <dbReference type="EMBL" id="GAL01744.1"/>
    </source>
</evidence>
<dbReference type="Gene3D" id="1.50.10.10">
    <property type="match status" value="1"/>
</dbReference>
<accession>A0A090QIV5</accession>
<organism evidence="1 2">
    <name type="scientific">Nonlabens ulvanivorans</name>
    <name type="common">Persicivirga ulvanivorans</name>
    <dbReference type="NCBI Taxonomy" id="906888"/>
    <lineage>
        <taxon>Bacteria</taxon>
        <taxon>Pseudomonadati</taxon>
        <taxon>Bacteroidota</taxon>
        <taxon>Flavobacteriia</taxon>
        <taxon>Flavobacteriales</taxon>
        <taxon>Flavobacteriaceae</taxon>
        <taxon>Nonlabens</taxon>
    </lineage>
</organism>
<dbReference type="InterPro" id="IPR008928">
    <property type="entry name" value="6-hairpin_glycosidase_sf"/>
</dbReference>
<evidence type="ECO:0000313" key="2">
    <source>
        <dbReference type="Proteomes" id="UP000029226"/>
    </source>
</evidence>